<dbReference type="EMBL" id="AP025739">
    <property type="protein sequence ID" value="BDI30835.1"/>
    <property type="molecule type" value="Genomic_DNA"/>
</dbReference>
<sequence>MAAGKAVSSTDETISQALGVGDALPSSKASLPEQETLVRQNAKALHLIRQGLAYPYTPRRSANKAGVPVLGGEFKLRVLARLFKLEAQVRAAHGDWAGAADSDMDSIQMGEMCVRGGTMIAALLGVAVQAIGHMDLWERIDHLNGLQARQAVMRMQKIEKLHAPYAEVIDQEKREELTEMKLLFRQPNWRKQLAQIMENTVPVSQLQGLTPAKLTSEYIRYMDSVKAATHRPYNTAIRQNIPCSPAIAMFAIAVAPVIFNDTLSRTQHSLLLTALALQTYHAQRHIYPNDLTQLTPAILTAAPDDPFSDAPFKYRQMGARYLLYSVGPDGRDDGGKAISAPNAWRASMRNRVSRASLGDIVAGVNQ</sequence>
<reference evidence="1 2" key="1">
    <citation type="journal article" date="2019" name="Int. J. Syst. Evol. Microbiol.">
        <title>Capsulimonas corticalis gen. nov., sp. nov., an aerobic capsulated bacterium, of a novel bacterial order, Capsulimonadales ord. nov., of the class Armatimonadia of the phylum Armatimonadetes.</title>
        <authorList>
            <person name="Li J."/>
            <person name="Kudo C."/>
            <person name="Tonouchi A."/>
        </authorList>
    </citation>
    <scope>NUCLEOTIDE SEQUENCE [LARGE SCALE GENOMIC DNA]</scope>
    <source>
        <strain evidence="1 2">AX-7</strain>
    </source>
</reference>
<name>A0A402CT76_9BACT</name>
<dbReference type="OrthoDB" id="223245at2"/>
<keyword evidence="2" id="KW-1185">Reference proteome</keyword>
<gene>
    <name evidence="1" type="ORF">CCAX7_28860</name>
</gene>
<proteinExistence type="predicted"/>
<protein>
    <submittedName>
        <fullName evidence="1">Uncharacterized protein</fullName>
    </submittedName>
</protein>
<evidence type="ECO:0000313" key="2">
    <source>
        <dbReference type="Proteomes" id="UP000287394"/>
    </source>
</evidence>
<dbReference type="KEGG" id="ccot:CCAX7_28860"/>
<dbReference type="AlphaFoldDB" id="A0A402CT76"/>
<dbReference type="InterPro" id="IPR045584">
    <property type="entry name" value="Pilin-like"/>
</dbReference>
<dbReference type="Proteomes" id="UP000287394">
    <property type="component" value="Chromosome"/>
</dbReference>
<dbReference type="RefSeq" id="WP_125205884.1">
    <property type="nucleotide sequence ID" value="NZ_AP025739.1"/>
</dbReference>
<accession>A0A402CT76</accession>
<dbReference type="SUPFAM" id="SSF54523">
    <property type="entry name" value="Pili subunits"/>
    <property type="match status" value="1"/>
</dbReference>
<organism evidence="1 2">
    <name type="scientific">Capsulimonas corticalis</name>
    <dbReference type="NCBI Taxonomy" id="2219043"/>
    <lineage>
        <taxon>Bacteria</taxon>
        <taxon>Bacillati</taxon>
        <taxon>Armatimonadota</taxon>
        <taxon>Armatimonadia</taxon>
        <taxon>Capsulimonadales</taxon>
        <taxon>Capsulimonadaceae</taxon>
        <taxon>Capsulimonas</taxon>
    </lineage>
</organism>
<evidence type="ECO:0000313" key="1">
    <source>
        <dbReference type="EMBL" id="BDI30835.1"/>
    </source>
</evidence>